<dbReference type="InterPro" id="IPR056411">
    <property type="entry name" value="CysS_C"/>
</dbReference>
<feature type="compositionally biased region" description="Gly residues" evidence="4">
    <location>
        <begin position="284"/>
        <end position="297"/>
    </location>
</feature>
<dbReference type="Pfam" id="PF23493">
    <property type="entry name" value="CysS_C"/>
    <property type="match status" value="1"/>
</dbReference>
<keyword evidence="1" id="KW-0436">Ligase</keyword>
<gene>
    <name evidence="6" type="ORF">Cch02nite_19570</name>
</gene>
<dbReference type="Proteomes" id="UP000619293">
    <property type="component" value="Unassembled WGS sequence"/>
</dbReference>
<evidence type="ECO:0000259" key="5">
    <source>
        <dbReference type="Pfam" id="PF23493"/>
    </source>
</evidence>
<protein>
    <recommendedName>
        <fullName evidence="5">Cysteinyl-tRNA ligase anticodon binding domain-containing protein</fullName>
    </recommendedName>
</protein>
<evidence type="ECO:0000256" key="2">
    <source>
        <dbReference type="ARBA" id="ARBA00022741"/>
    </source>
</evidence>
<dbReference type="EMBL" id="BONG01000009">
    <property type="protein sequence ID" value="GIF88513.1"/>
    <property type="molecule type" value="Genomic_DNA"/>
</dbReference>
<comment type="caution">
    <text evidence="6">The sequence shown here is derived from an EMBL/GenBank/DDBJ whole genome shotgun (WGS) entry which is preliminary data.</text>
</comment>
<dbReference type="Gene3D" id="1.20.120.1910">
    <property type="entry name" value="Cysteine-tRNA ligase, C-terminal anti-codon recognition domain"/>
    <property type="match status" value="1"/>
</dbReference>
<reference evidence="6 7" key="1">
    <citation type="submission" date="2021-01" db="EMBL/GenBank/DDBJ databases">
        <title>Whole genome shotgun sequence of Catellatospora chokoriensis NBRC 107358.</title>
        <authorList>
            <person name="Komaki H."/>
            <person name="Tamura T."/>
        </authorList>
    </citation>
    <scope>NUCLEOTIDE SEQUENCE [LARGE SCALE GENOMIC DNA]</scope>
    <source>
        <strain evidence="6 7">NBRC 107358</strain>
    </source>
</reference>
<dbReference type="GO" id="GO:0005524">
    <property type="term" value="F:ATP binding"/>
    <property type="evidence" value="ECO:0007669"/>
    <property type="project" value="UniProtKB-KW"/>
</dbReference>
<dbReference type="AlphaFoldDB" id="A0A8J3NQQ2"/>
<dbReference type="SUPFAM" id="SSF52317">
    <property type="entry name" value="Class I glutamine amidotransferase-like"/>
    <property type="match status" value="1"/>
</dbReference>
<dbReference type="GO" id="GO:0006418">
    <property type="term" value="P:tRNA aminoacylation for protein translation"/>
    <property type="evidence" value="ECO:0007669"/>
    <property type="project" value="InterPro"/>
</dbReference>
<evidence type="ECO:0000313" key="7">
    <source>
        <dbReference type="Proteomes" id="UP000619293"/>
    </source>
</evidence>
<evidence type="ECO:0000256" key="3">
    <source>
        <dbReference type="ARBA" id="ARBA00022840"/>
    </source>
</evidence>
<feature type="region of interest" description="Disordered" evidence="4">
    <location>
        <begin position="277"/>
        <end position="297"/>
    </location>
</feature>
<evidence type="ECO:0000256" key="1">
    <source>
        <dbReference type="ARBA" id="ARBA00022598"/>
    </source>
</evidence>
<dbReference type="InterPro" id="IPR009080">
    <property type="entry name" value="tRNAsynth_Ia_anticodon-bd"/>
</dbReference>
<dbReference type="InterPro" id="IPR029062">
    <property type="entry name" value="Class_I_gatase-like"/>
</dbReference>
<organism evidence="6 7">
    <name type="scientific">Catellatospora chokoriensis</name>
    <dbReference type="NCBI Taxonomy" id="310353"/>
    <lineage>
        <taxon>Bacteria</taxon>
        <taxon>Bacillati</taxon>
        <taxon>Actinomycetota</taxon>
        <taxon>Actinomycetes</taxon>
        <taxon>Micromonosporales</taxon>
        <taxon>Micromonosporaceae</taxon>
        <taxon>Catellatospora</taxon>
    </lineage>
</organism>
<proteinExistence type="predicted"/>
<keyword evidence="3" id="KW-0067">ATP-binding</keyword>
<dbReference type="RefSeq" id="WP_191840845.1">
    <property type="nucleotide sequence ID" value="NZ_BAAALB010000013.1"/>
</dbReference>
<dbReference type="GO" id="GO:0004812">
    <property type="term" value="F:aminoacyl-tRNA ligase activity"/>
    <property type="evidence" value="ECO:0007669"/>
    <property type="project" value="InterPro"/>
</dbReference>
<dbReference type="SUPFAM" id="SSF47323">
    <property type="entry name" value="Anticodon-binding domain of a subclass of class I aminoacyl-tRNA synthetases"/>
    <property type="match status" value="1"/>
</dbReference>
<evidence type="ECO:0000313" key="6">
    <source>
        <dbReference type="EMBL" id="GIF88513.1"/>
    </source>
</evidence>
<accession>A0A8J3NQQ2</accession>
<sequence>MTKLLVVMGSGETTPTMIKPHRQFFDALRGQARAALLDTPYGFQLNADEISARAVGYFAQSVGRAVDVVSWRRTPAPGLDRERALAALRGANWIFAGPGSPTYALRQWRDTELPSLLVQAEVLVFASAAALTLGSHTIPVYEIYKAGADPRWEPGLNLFEQLTGVPAVVIPHYDNAEGGHHDTRFCYLGEPRLAHLERELPDGTVIIGVDEHTALVCDLDARTATVLGNGTVTLRHRGRSTSYPSGTVLPLPTEERKGTFLTEYVAEGHLLNADGAAGEAAAGSGDGGGPEGRAGGGLAARRGAATLREAADEAEALFSTALAERDADGCVAAVLELEQAITDWGADTLTSDSGEHAHGLLRGMIVRLGALAGTADPTPLLTPLVQALIGIREKAREQRDWAAADHVRDALAAASVELRDTPDGPVWLRTP</sequence>
<evidence type="ECO:0000256" key="4">
    <source>
        <dbReference type="SAM" id="MobiDB-lite"/>
    </source>
</evidence>
<name>A0A8J3NQQ2_9ACTN</name>
<keyword evidence="2" id="KW-0547">Nucleotide-binding</keyword>
<dbReference type="Gene3D" id="3.40.50.880">
    <property type="match status" value="1"/>
</dbReference>
<feature type="domain" description="Cysteinyl-tRNA ligase anticodon binding" evidence="5">
    <location>
        <begin position="378"/>
        <end position="424"/>
    </location>
</feature>
<keyword evidence="7" id="KW-1185">Reference proteome</keyword>